<protein>
    <submittedName>
        <fullName evidence="1">Uncharacterized protein</fullName>
    </submittedName>
</protein>
<proteinExistence type="predicted"/>
<sequence length="38" mass="4174">MVKAALVKCDSGWFHAEAWLGRELNTLKIEGSIPSSDI</sequence>
<evidence type="ECO:0000313" key="2">
    <source>
        <dbReference type="Proteomes" id="UP001162060"/>
    </source>
</evidence>
<dbReference type="EMBL" id="CAKLBY020000164">
    <property type="protein sequence ID" value="CAK7930176.1"/>
    <property type="molecule type" value="Genomic_DNA"/>
</dbReference>
<gene>
    <name evidence="1" type="ORF">PM001_LOCUS15326</name>
</gene>
<accession>A0AAV1U7Y8</accession>
<reference evidence="1" key="1">
    <citation type="submission" date="2024-01" db="EMBL/GenBank/DDBJ databases">
        <authorList>
            <person name="Webb A."/>
        </authorList>
    </citation>
    <scope>NUCLEOTIDE SEQUENCE</scope>
    <source>
        <strain evidence="1">Pm1</strain>
    </source>
</reference>
<comment type="caution">
    <text evidence="1">The sequence shown here is derived from an EMBL/GenBank/DDBJ whole genome shotgun (WGS) entry which is preliminary data.</text>
</comment>
<evidence type="ECO:0000313" key="1">
    <source>
        <dbReference type="EMBL" id="CAK7930176.1"/>
    </source>
</evidence>
<dbReference type="AlphaFoldDB" id="A0AAV1U7Y8"/>
<name>A0AAV1U7Y8_9STRA</name>
<dbReference type="Proteomes" id="UP001162060">
    <property type="component" value="Unassembled WGS sequence"/>
</dbReference>
<organism evidence="1 2">
    <name type="scientific">Peronospora matthiolae</name>
    <dbReference type="NCBI Taxonomy" id="2874970"/>
    <lineage>
        <taxon>Eukaryota</taxon>
        <taxon>Sar</taxon>
        <taxon>Stramenopiles</taxon>
        <taxon>Oomycota</taxon>
        <taxon>Peronosporomycetes</taxon>
        <taxon>Peronosporales</taxon>
        <taxon>Peronosporaceae</taxon>
        <taxon>Peronospora</taxon>
    </lineage>
</organism>